<keyword evidence="5" id="KW-0479">Metal-binding</keyword>
<comment type="similarity">
    <text evidence="2">Belongs to the SELO family.</text>
</comment>
<evidence type="ECO:0000256" key="2">
    <source>
        <dbReference type="ARBA" id="ARBA00009747"/>
    </source>
</evidence>
<evidence type="ECO:0000256" key="5">
    <source>
        <dbReference type="ARBA" id="ARBA00022723"/>
    </source>
</evidence>
<dbReference type="GO" id="GO:0070733">
    <property type="term" value="F:AMPylase activity"/>
    <property type="evidence" value="ECO:0007669"/>
    <property type="project" value="TreeGrafter"/>
</dbReference>
<dbReference type="Pfam" id="PF02696">
    <property type="entry name" value="SelO"/>
    <property type="match status" value="1"/>
</dbReference>
<dbReference type="PANTHER" id="PTHR32057">
    <property type="entry name" value="PROTEIN ADENYLYLTRANSFERASE SELO, MITOCHONDRIAL"/>
    <property type="match status" value="1"/>
</dbReference>
<name>A0A383EHB8_9ZZZZ</name>
<organism evidence="9">
    <name type="scientific">marine metagenome</name>
    <dbReference type="NCBI Taxonomy" id="408172"/>
    <lineage>
        <taxon>unclassified sequences</taxon>
        <taxon>metagenomes</taxon>
        <taxon>ecological metagenomes</taxon>
    </lineage>
</organism>
<evidence type="ECO:0000256" key="8">
    <source>
        <dbReference type="ARBA" id="ARBA00022842"/>
    </source>
</evidence>
<dbReference type="EMBL" id="UINC01225791">
    <property type="protein sequence ID" value="SVE56004.1"/>
    <property type="molecule type" value="Genomic_DNA"/>
</dbReference>
<proteinExistence type="inferred from homology"/>
<evidence type="ECO:0000256" key="3">
    <source>
        <dbReference type="ARBA" id="ARBA00022679"/>
    </source>
</evidence>
<evidence type="ECO:0000313" key="9">
    <source>
        <dbReference type="EMBL" id="SVE56004.1"/>
    </source>
</evidence>
<sequence length="224" mass="25478">MDSYSPGTVFSSIDRQGRYAYANQPVILSWNLTRLAETLIRFVDSDKDRAVELLTDKIQRTQSLYEAYWLSGMRSKIGLSTKDPLDIELIKDLLLIMEEAHADFTLVFRRLSQALRGNSDAARHLFEEASAFDSWAQRWRTRLEKETIPLETSAQEMDRVNPIYIPRNHKVEEALAAAVEQGDMAPFSKLLAILSRPFDEVAGNEDYALPAPVSQIPYKTFCGT</sequence>
<keyword evidence="8" id="KW-0460">Magnesium</keyword>
<keyword evidence="7" id="KW-0067">ATP-binding</keyword>
<dbReference type="AlphaFoldDB" id="A0A383EHB8"/>
<comment type="cofactor">
    <cofactor evidence="1">
        <name>Mg(2+)</name>
        <dbReference type="ChEBI" id="CHEBI:18420"/>
    </cofactor>
</comment>
<dbReference type="GO" id="GO:0005524">
    <property type="term" value="F:ATP binding"/>
    <property type="evidence" value="ECO:0007669"/>
    <property type="project" value="UniProtKB-KW"/>
</dbReference>
<evidence type="ECO:0000256" key="7">
    <source>
        <dbReference type="ARBA" id="ARBA00022840"/>
    </source>
</evidence>
<dbReference type="InterPro" id="IPR003846">
    <property type="entry name" value="SelO"/>
</dbReference>
<dbReference type="PANTHER" id="PTHR32057:SF14">
    <property type="entry name" value="PROTEIN ADENYLYLTRANSFERASE SELO, MITOCHONDRIAL"/>
    <property type="match status" value="1"/>
</dbReference>
<dbReference type="GO" id="GO:0046872">
    <property type="term" value="F:metal ion binding"/>
    <property type="evidence" value="ECO:0007669"/>
    <property type="project" value="UniProtKB-KW"/>
</dbReference>
<evidence type="ECO:0000256" key="4">
    <source>
        <dbReference type="ARBA" id="ARBA00022695"/>
    </source>
</evidence>
<evidence type="ECO:0008006" key="10">
    <source>
        <dbReference type="Google" id="ProtNLM"/>
    </source>
</evidence>
<keyword evidence="4" id="KW-0548">Nucleotidyltransferase</keyword>
<keyword evidence="3" id="KW-0808">Transferase</keyword>
<accession>A0A383EHB8</accession>
<keyword evidence="6" id="KW-0547">Nucleotide-binding</keyword>
<reference evidence="9" key="1">
    <citation type="submission" date="2018-05" db="EMBL/GenBank/DDBJ databases">
        <authorList>
            <person name="Lanie J.A."/>
            <person name="Ng W.-L."/>
            <person name="Kazmierczak K.M."/>
            <person name="Andrzejewski T.M."/>
            <person name="Davidsen T.M."/>
            <person name="Wayne K.J."/>
            <person name="Tettelin H."/>
            <person name="Glass J.I."/>
            <person name="Rusch D."/>
            <person name="Podicherti R."/>
            <person name="Tsui H.-C.T."/>
            <person name="Winkler M.E."/>
        </authorList>
    </citation>
    <scope>NUCLEOTIDE SEQUENCE</scope>
</reference>
<protein>
    <recommendedName>
        <fullName evidence="10">Selenoprotein O</fullName>
    </recommendedName>
</protein>
<gene>
    <name evidence="9" type="ORF">METZ01_LOCUS508858</name>
</gene>
<evidence type="ECO:0000256" key="6">
    <source>
        <dbReference type="ARBA" id="ARBA00022741"/>
    </source>
</evidence>
<evidence type="ECO:0000256" key="1">
    <source>
        <dbReference type="ARBA" id="ARBA00001946"/>
    </source>
</evidence>